<keyword evidence="1" id="KW-0812">Transmembrane</keyword>
<dbReference type="EMBL" id="WHOE01000089">
    <property type="protein sequence ID" value="MPW14747.1"/>
    <property type="molecule type" value="Genomic_DNA"/>
</dbReference>
<keyword evidence="1" id="KW-1133">Transmembrane helix</keyword>
<reference evidence="2 3" key="1">
    <citation type="submission" date="2019-10" db="EMBL/GenBank/DDBJ databases">
        <title>Draft genome sequences of Lactobacillus strains.</title>
        <authorList>
            <person name="Cho G.-S."/>
            <person name="Fagbemigun O."/>
            <person name="Brinks E."/>
            <person name="Franz C.M.A.P."/>
        </authorList>
    </citation>
    <scope>NUCLEOTIDE SEQUENCE [LARGE SCALE GENOMIC DNA]</scope>
    <source>
        <strain evidence="2 3">313</strain>
    </source>
</reference>
<dbReference type="RefSeq" id="WP_152724200.1">
    <property type="nucleotide sequence ID" value="NZ_WCGE01000015.1"/>
</dbReference>
<evidence type="ECO:0000256" key="1">
    <source>
        <dbReference type="SAM" id="Phobius"/>
    </source>
</evidence>
<accession>A0A6A7K2D4</accession>
<gene>
    <name evidence="2" type="ORF">GDZ32_07605</name>
</gene>
<sequence>MIVSQLIIAVFVNTVLNTLWLSLMYKMPFIGYLPARLSKEVIATPLQILIIYFGLNSTQFERIKNKLLG</sequence>
<organism evidence="2 3">
    <name type="scientific">Lactobacillus helveticus</name>
    <name type="common">Lactobacillus suntoryeus</name>
    <dbReference type="NCBI Taxonomy" id="1587"/>
    <lineage>
        <taxon>Bacteria</taxon>
        <taxon>Bacillati</taxon>
        <taxon>Bacillota</taxon>
        <taxon>Bacilli</taxon>
        <taxon>Lactobacillales</taxon>
        <taxon>Lactobacillaceae</taxon>
        <taxon>Lactobacillus</taxon>
    </lineage>
</organism>
<protein>
    <submittedName>
        <fullName evidence="2">Uncharacterized protein</fullName>
    </submittedName>
</protein>
<evidence type="ECO:0000313" key="3">
    <source>
        <dbReference type="Proteomes" id="UP000430466"/>
    </source>
</evidence>
<keyword evidence="1" id="KW-0472">Membrane</keyword>
<comment type="caution">
    <text evidence="2">The sequence shown here is derived from an EMBL/GenBank/DDBJ whole genome shotgun (WGS) entry which is preliminary data.</text>
</comment>
<name>A0A6A7K2D4_LACHE</name>
<proteinExistence type="predicted"/>
<feature type="transmembrane region" description="Helical" evidence="1">
    <location>
        <begin position="6"/>
        <end position="25"/>
    </location>
</feature>
<dbReference type="Proteomes" id="UP000430466">
    <property type="component" value="Unassembled WGS sequence"/>
</dbReference>
<dbReference type="AlphaFoldDB" id="A0A6A7K2D4"/>
<dbReference type="Gene3D" id="1.10.1760.20">
    <property type="match status" value="1"/>
</dbReference>
<evidence type="ECO:0000313" key="2">
    <source>
        <dbReference type="EMBL" id="MPW14747.1"/>
    </source>
</evidence>